<dbReference type="AlphaFoldDB" id="A0A916SCQ1"/>
<dbReference type="EMBL" id="BMHH01000008">
    <property type="protein sequence ID" value="GGA94047.1"/>
    <property type="molecule type" value="Genomic_DNA"/>
</dbReference>
<organism evidence="1 2">
    <name type="scientific">Brucella endophytica</name>
    <dbReference type="NCBI Taxonomy" id="1963359"/>
    <lineage>
        <taxon>Bacteria</taxon>
        <taxon>Pseudomonadati</taxon>
        <taxon>Pseudomonadota</taxon>
        <taxon>Alphaproteobacteria</taxon>
        <taxon>Hyphomicrobiales</taxon>
        <taxon>Brucellaceae</taxon>
        <taxon>Brucella/Ochrobactrum group</taxon>
        <taxon>Brucella</taxon>
    </lineage>
</organism>
<sequence length="162" mass="18666">MIAERAEVSRGALTHQFPARNDLLVAALRHLHEDWQLTDPFGADPDTVRYSLPDLIDRLWQNIFSDRRYIASIELMLAARLDNELGRRLREEMKRWVDMRDERVALLVGFDPARRDDTLQLHLILSVLRGIAVHQSFDQDATAGAKLVELWKSILCRIAEPG</sequence>
<gene>
    <name evidence="1" type="ORF">GCM10011491_22830</name>
</gene>
<comment type="caution">
    <text evidence="1">The sequence shown here is derived from an EMBL/GenBank/DDBJ whole genome shotgun (WGS) entry which is preliminary data.</text>
</comment>
<accession>A0A916SCQ1</accession>
<dbReference type="InterPro" id="IPR009057">
    <property type="entry name" value="Homeodomain-like_sf"/>
</dbReference>
<dbReference type="SUPFAM" id="SSF46689">
    <property type="entry name" value="Homeodomain-like"/>
    <property type="match status" value="1"/>
</dbReference>
<keyword evidence="2" id="KW-1185">Reference proteome</keyword>
<evidence type="ECO:0008006" key="3">
    <source>
        <dbReference type="Google" id="ProtNLM"/>
    </source>
</evidence>
<evidence type="ECO:0000313" key="2">
    <source>
        <dbReference type="Proteomes" id="UP000646478"/>
    </source>
</evidence>
<protein>
    <recommendedName>
        <fullName evidence="3">TetR family transcriptional regulator</fullName>
    </recommendedName>
</protein>
<reference evidence="1" key="1">
    <citation type="journal article" date="2014" name="Int. J. Syst. Evol. Microbiol.">
        <title>Complete genome sequence of Corynebacterium casei LMG S-19264T (=DSM 44701T), isolated from a smear-ripened cheese.</title>
        <authorList>
            <consortium name="US DOE Joint Genome Institute (JGI-PGF)"/>
            <person name="Walter F."/>
            <person name="Albersmeier A."/>
            <person name="Kalinowski J."/>
            <person name="Ruckert C."/>
        </authorList>
    </citation>
    <scope>NUCLEOTIDE SEQUENCE</scope>
    <source>
        <strain evidence="1">CGMCC 1.15082</strain>
    </source>
</reference>
<dbReference type="Gene3D" id="1.10.357.10">
    <property type="entry name" value="Tetracycline Repressor, domain 2"/>
    <property type="match status" value="1"/>
</dbReference>
<reference evidence="1" key="2">
    <citation type="submission" date="2020-09" db="EMBL/GenBank/DDBJ databases">
        <authorList>
            <person name="Sun Q."/>
            <person name="Zhou Y."/>
        </authorList>
    </citation>
    <scope>NUCLEOTIDE SEQUENCE</scope>
    <source>
        <strain evidence="1">CGMCC 1.15082</strain>
    </source>
</reference>
<evidence type="ECO:0000313" key="1">
    <source>
        <dbReference type="EMBL" id="GGA94047.1"/>
    </source>
</evidence>
<name>A0A916SCQ1_9HYPH</name>
<proteinExistence type="predicted"/>
<dbReference type="Proteomes" id="UP000646478">
    <property type="component" value="Unassembled WGS sequence"/>
</dbReference>